<protein>
    <submittedName>
        <fullName evidence="2">Uncharacterized protein</fullName>
    </submittedName>
</protein>
<comment type="caution">
    <text evidence="2">The sequence shown here is derived from an EMBL/GenBank/DDBJ whole genome shotgun (WGS) entry which is preliminary data.</text>
</comment>
<feature type="region of interest" description="Disordered" evidence="1">
    <location>
        <begin position="1152"/>
        <end position="1173"/>
    </location>
</feature>
<name>A0A9P9WAY6_9PEZI</name>
<dbReference type="EMBL" id="JAFIMR010000053">
    <property type="protein sequence ID" value="KAI1854436.1"/>
    <property type="molecule type" value="Genomic_DNA"/>
</dbReference>
<feature type="compositionally biased region" description="Basic and acidic residues" evidence="1">
    <location>
        <begin position="1152"/>
        <end position="1172"/>
    </location>
</feature>
<reference evidence="2" key="1">
    <citation type="submission" date="2021-03" db="EMBL/GenBank/DDBJ databases">
        <title>Revisited historic fungal species revealed as producer of novel bioactive compounds through whole genome sequencing and comparative genomics.</title>
        <authorList>
            <person name="Vignolle G.A."/>
            <person name="Hochenegger N."/>
            <person name="Mach R.L."/>
            <person name="Mach-Aigner A.R."/>
            <person name="Javad Rahimi M."/>
            <person name="Salim K.A."/>
            <person name="Chan C.M."/>
            <person name="Lim L.B.L."/>
            <person name="Cai F."/>
            <person name="Druzhinina I.S."/>
            <person name="U'Ren J.M."/>
            <person name="Derntl C."/>
        </authorList>
    </citation>
    <scope>NUCLEOTIDE SEQUENCE</scope>
    <source>
        <strain evidence="2">TUCIM 5799</strain>
    </source>
</reference>
<sequence>MAPKRKRTESVQGIFSIDPNSDPGLRRTRPKGDHPQFEGNEGPTERLRKIHIFLRDNDVDRNAGWRSSFEAVKLYLKYADQLRREGHRDFNPYLVSILADCDHMVKVHERFESWNYGQSRWSTYPPPQVFKSKRLVPYEQQLPTPPNQAQKERRPSLYTSLVPRPHAVRHSPFMELHYTDPNPDWDAYFQHPGTLKILRWYTSLYNHSNMYWQARPQRRIQWEVVQPMLKDASNPQAINYAELENLTYEHYMKGQTRISKPPTPNISHSAAEFEDNAKTRGYRRAAIQKVLNLLTSSENRGINTPWRRVNFPHPWEKSKVTHFHPRALSREINTLSPCVKFDRCLQEEPSRWIFWYNQWLEQINYLSGWTRQSYNKRCWNDFKQIAWPINFRGPYNFDNKCIYDGYWLKMGKILVTLQKNLEKATVTNKRWMVERIVKDIKLGQEGKPLPDGVVARPGADHPHCRSTSYHLIDEVDVAWLEFLCLPPSTKALAGLSLAKPEDTLTILLDHRIQTLLNDKLHNPFWIEDHVDGNPRPQWRPREIAMKDLLPIINRVGREFRTHTWDSSGKTTTEFQVAAAYNTKLNDPPNALYQFSVKEARDHCKKLAKMGRIVYKCPEDPKKITEQWWSGEGQLYYYPSHNHKEEGGFVCSLNPGINPENNHEMYSETNLSRNPMRYPEERIRWRHQSAQDVSNYNRDLQYIYASEMVRRNRQMDVDIQPSMEFYMDDFLEEIVYKRGPKFGPTSVEARRKAPSWNDLLDYKTVIQRDLGYSWRTINFLRNLAFRMGRTIRHYEQLRVRTSTASGFTRGHLHAGLDTWKKYVDETWPNKDDDNDQTSVPFRASKPNEILRHIDGNHADLESTCMTTVFRSIRHGIIDDMVQNRTMIYPSRNTMYGDRSKFLGQYFERADIWSWGKEPVRRRHAPYRRERYFDMRRWPLNRQENDTRDKISSRADEDPKIQPVSALYKYDLKVGPITKEPKRWEEISRTIRRLNDPQKETRAHQLLNSVSKMIGASVGIASNGNTKEKHWEFRLVPPVDTPQSDQRTTLKPHAHDEPEGGRRPKEVFIPGPAVFPMGDTLLQQVKMSSELEKILDPKPTSILGQIVSFIKPPPERIPLLPEIDTNRMPRSSATKRKLPNSFVAPPRPLKVIKKEEDDHSEWSVKPSDGVKSEETFGGLKTEDVAGWLGGRNSLVIRTTGVDDDPITSSNIITAETKVRVHHNGTIEGVIRPDINHPGKPYFTGNNKPTFNVDARPTAFDLGPSVLPLGNIGPPTAVQGVQGPSSTPAPRPDPERRRQISAASDIDLTLPSLLSPDDKSGSLQGTQPSKPQAPQVIRFPPGVGAQPLPATSGLVIPGPDAVIDYPELPQSPRSDPSIEYPELPQPPSPSGSKKVFVPTSARQFPQSVLPTPESTPTHVVSTPQDQTPERQSWSARLEQWFDEMFPRGYRQIPTASNFAECAYYAIIESIKAQYPGRRVPTVNELRNSFNHPRNASIVASRKALAAMGDEAGALVSNVNNLTADQAGASLYDWGLQIGYNYQLCVVFGRNATRLLPIGIPSPPPGTQIDRLWIHNDETDEASARQIANEVQRRKANGGTLDMARIQADLGVQNHFSGLGPRGPPVTRP</sequence>
<evidence type="ECO:0000256" key="1">
    <source>
        <dbReference type="SAM" id="MobiDB-lite"/>
    </source>
</evidence>
<evidence type="ECO:0000313" key="2">
    <source>
        <dbReference type="EMBL" id="KAI1854436.1"/>
    </source>
</evidence>
<feature type="region of interest" description="Disordered" evidence="1">
    <location>
        <begin position="1263"/>
        <end position="1428"/>
    </location>
</feature>
<feature type="compositionally biased region" description="Basic and acidic residues" evidence="1">
    <location>
        <begin position="1051"/>
        <end position="1062"/>
    </location>
</feature>
<organism evidence="2 3">
    <name type="scientific">Neoarthrinium moseri</name>
    <dbReference type="NCBI Taxonomy" id="1658444"/>
    <lineage>
        <taxon>Eukaryota</taxon>
        <taxon>Fungi</taxon>
        <taxon>Dikarya</taxon>
        <taxon>Ascomycota</taxon>
        <taxon>Pezizomycotina</taxon>
        <taxon>Sordariomycetes</taxon>
        <taxon>Xylariomycetidae</taxon>
        <taxon>Amphisphaeriales</taxon>
        <taxon>Apiosporaceae</taxon>
        <taxon>Neoarthrinium</taxon>
    </lineage>
</organism>
<proteinExistence type="predicted"/>
<feature type="compositionally biased region" description="Polar residues" evidence="1">
    <location>
        <begin position="1397"/>
        <end position="1428"/>
    </location>
</feature>
<evidence type="ECO:0000313" key="3">
    <source>
        <dbReference type="Proteomes" id="UP000829685"/>
    </source>
</evidence>
<feature type="region of interest" description="Disordered" evidence="1">
    <location>
        <begin position="1"/>
        <end position="42"/>
    </location>
</feature>
<accession>A0A9P9WAY6</accession>
<feature type="region of interest" description="Disordered" evidence="1">
    <location>
        <begin position="1036"/>
        <end position="1062"/>
    </location>
</feature>
<keyword evidence="3" id="KW-1185">Reference proteome</keyword>
<gene>
    <name evidence="2" type="ORF">JX265_012470</name>
</gene>
<dbReference type="Proteomes" id="UP000829685">
    <property type="component" value="Unassembled WGS sequence"/>
</dbReference>
<feature type="compositionally biased region" description="Low complexity" evidence="1">
    <location>
        <begin position="1301"/>
        <end position="1312"/>
    </location>
</feature>